<name>A0A6J4V7E8_9DEIN</name>
<sequence>MLSVADAAPYRPLQDAGVERALLTLTNDARIEAGLEALTADETLA</sequence>
<proteinExistence type="predicted"/>
<protein>
    <submittedName>
        <fullName evidence="1">Uncharacterized protein</fullName>
    </submittedName>
</protein>
<dbReference type="EMBL" id="CADCWP010000089">
    <property type="protein sequence ID" value="CAA9567556.1"/>
    <property type="molecule type" value="Genomic_DNA"/>
</dbReference>
<dbReference type="AlphaFoldDB" id="A0A6J4V7E8"/>
<gene>
    <name evidence="1" type="ORF">AVDCRST_MAG86-1201</name>
</gene>
<organism evidence="1">
    <name type="scientific">uncultured Truepera sp</name>
    <dbReference type="NCBI Taxonomy" id="543023"/>
    <lineage>
        <taxon>Bacteria</taxon>
        <taxon>Thermotogati</taxon>
        <taxon>Deinococcota</taxon>
        <taxon>Deinococci</taxon>
        <taxon>Trueperales</taxon>
        <taxon>Trueperaceae</taxon>
        <taxon>Truepera</taxon>
        <taxon>environmental samples</taxon>
    </lineage>
</organism>
<accession>A0A6J4V7E8</accession>
<reference evidence="1" key="1">
    <citation type="submission" date="2020-02" db="EMBL/GenBank/DDBJ databases">
        <authorList>
            <person name="Meier V. D."/>
        </authorList>
    </citation>
    <scope>NUCLEOTIDE SEQUENCE</scope>
    <source>
        <strain evidence="1">AVDCRST_MAG86</strain>
    </source>
</reference>
<evidence type="ECO:0000313" key="1">
    <source>
        <dbReference type="EMBL" id="CAA9567556.1"/>
    </source>
</evidence>